<evidence type="ECO:0000256" key="1">
    <source>
        <dbReference type="ARBA" id="ARBA00022598"/>
    </source>
</evidence>
<evidence type="ECO:0000313" key="10">
    <source>
        <dbReference type="EMBL" id="GBG12857.1"/>
    </source>
</evidence>
<dbReference type="InterPro" id="IPR000924">
    <property type="entry name" value="Glu/Gln-tRNA-synth"/>
</dbReference>
<feature type="binding site" evidence="7">
    <location>
        <position position="174"/>
    </location>
    <ligand>
        <name>L-glutamate</name>
        <dbReference type="ChEBI" id="CHEBI:29985"/>
    </ligand>
</feature>
<dbReference type="AlphaFoldDB" id="A0A2R5F2Q2"/>
<dbReference type="InterPro" id="IPR049940">
    <property type="entry name" value="GluQ/Sye"/>
</dbReference>
<keyword evidence="2 7" id="KW-0479">Metal-binding</keyword>
<comment type="function">
    <text evidence="7">Catalyzes the tRNA-independent activation of glutamate in presence of ATP and the subsequent transfer of glutamate onto a tRNA(Asp). Glutamate is transferred on the 2-amino-5-(4,5-dihydroxy-2-cyclopenten-1-yl) moiety of the queuosine in the wobble position of the QUC anticodon.</text>
</comment>
<dbReference type="GO" id="GO:0006424">
    <property type="term" value="P:glutamyl-tRNA aminoacylation"/>
    <property type="evidence" value="ECO:0007669"/>
    <property type="project" value="InterPro"/>
</dbReference>
<sequence>MFRGRFAPSPTGPLHFGSLVAAVASYLDARSCGGEWIVRMEDLDPPREQPGAADSILRTLETYGLEWDGPVLYQSRRSEFYEAALAKLVSLESLYPCACTRKEIADSALPGIEGPVYPGTCRHGLGGREMRAWRVRTNQQEIAFEDAVQGPQSQILERDIGDFILKRADGLYAYQLAVVIDDAEQGITHVVRGADLLDSTPRQIYLQQLLSLPHPMYAHIPLAVNAQGEKLSKQTLAAPLKGDSPGRALWLALDFLQQQPPQELAGANLGDLWPWALANWRLRNIPKARALPAPTL</sequence>
<evidence type="ECO:0000313" key="11">
    <source>
        <dbReference type="Proteomes" id="UP000245081"/>
    </source>
</evidence>
<evidence type="ECO:0000256" key="5">
    <source>
        <dbReference type="ARBA" id="ARBA00022840"/>
    </source>
</evidence>
<feature type="binding site" evidence="7">
    <location>
        <position position="99"/>
    </location>
    <ligand>
        <name>Zn(2+)</name>
        <dbReference type="ChEBI" id="CHEBI:29105"/>
    </ligand>
</feature>
<dbReference type="NCBIfam" id="TIGR03838">
    <property type="entry name" value="queuosine_YadB"/>
    <property type="match status" value="1"/>
</dbReference>
<protein>
    <recommendedName>
        <fullName evidence="7">Glutamyl-Q tRNA(Asp) synthetase</fullName>
        <shortName evidence="7">Glu-Q-RSs</shortName>
        <ecNumber evidence="7">6.1.1.-</ecNumber>
    </recommendedName>
</protein>
<keyword evidence="3 7" id="KW-0547">Nucleotide-binding</keyword>
<name>A0A2R5F2Q2_9PROT</name>
<dbReference type="GO" id="GO:0004818">
    <property type="term" value="F:glutamate-tRNA ligase activity"/>
    <property type="evidence" value="ECO:0007669"/>
    <property type="project" value="TreeGrafter"/>
</dbReference>
<feature type="binding site" evidence="7">
    <location>
        <position position="41"/>
    </location>
    <ligand>
        <name>L-glutamate</name>
        <dbReference type="ChEBI" id="CHEBI:29985"/>
    </ligand>
</feature>
<dbReference type="GO" id="GO:0006400">
    <property type="term" value="P:tRNA modification"/>
    <property type="evidence" value="ECO:0007669"/>
    <property type="project" value="InterPro"/>
</dbReference>
<keyword evidence="11" id="KW-1185">Reference proteome</keyword>
<feature type="binding site" evidence="7">
    <location>
        <position position="117"/>
    </location>
    <ligand>
        <name>Zn(2+)</name>
        <dbReference type="ChEBI" id="CHEBI:29105"/>
    </ligand>
</feature>
<dbReference type="GO" id="GO:0005829">
    <property type="term" value="C:cytosol"/>
    <property type="evidence" value="ECO:0007669"/>
    <property type="project" value="TreeGrafter"/>
</dbReference>
<keyword evidence="1 7" id="KW-0436">Ligase</keyword>
<feature type="binding site" evidence="7">
    <location>
        <begin position="5"/>
        <end position="9"/>
    </location>
    <ligand>
        <name>L-glutamate</name>
        <dbReference type="ChEBI" id="CHEBI:29985"/>
    </ligand>
</feature>
<accession>A0A2R5F2Q2</accession>
<feature type="binding site" evidence="7">
    <location>
        <position position="97"/>
    </location>
    <ligand>
        <name>Zn(2+)</name>
        <dbReference type="ChEBI" id="CHEBI:29105"/>
    </ligand>
</feature>
<dbReference type="OrthoDB" id="9807503at2"/>
<dbReference type="Gene3D" id="3.40.50.620">
    <property type="entry name" value="HUPs"/>
    <property type="match status" value="1"/>
</dbReference>
<dbReference type="EMBL" id="BDOQ01000002">
    <property type="protein sequence ID" value="GBG12857.1"/>
    <property type="molecule type" value="Genomic_DNA"/>
</dbReference>
<dbReference type="PANTHER" id="PTHR43311">
    <property type="entry name" value="GLUTAMATE--TRNA LIGASE"/>
    <property type="match status" value="1"/>
</dbReference>
<evidence type="ECO:0000256" key="3">
    <source>
        <dbReference type="ARBA" id="ARBA00022741"/>
    </source>
</evidence>
<keyword evidence="6 7" id="KW-0030">Aminoacyl-tRNA synthetase</keyword>
<dbReference type="InterPro" id="IPR020058">
    <property type="entry name" value="Glu/Gln-tRNA-synth_Ib_cat-dom"/>
</dbReference>
<feature type="binding site" evidence="7">
    <location>
        <position position="233"/>
    </location>
    <ligand>
        <name>ATP</name>
        <dbReference type="ChEBI" id="CHEBI:30616"/>
    </ligand>
</feature>
<gene>
    <name evidence="7 10" type="primary">gluQ</name>
    <name evidence="10" type="ORF">NMK_0392</name>
</gene>
<dbReference type="Proteomes" id="UP000245081">
    <property type="component" value="Unassembled WGS sequence"/>
</dbReference>
<dbReference type="InterPro" id="IPR014729">
    <property type="entry name" value="Rossmann-like_a/b/a_fold"/>
</dbReference>
<comment type="caution">
    <text evidence="10">The sequence shown here is derived from an EMBL/GenBank/DDBJ whole genome shotgun (WGS) entry which is preliminary data.</text>
</comment>
<dbReference type="FunFam" id="3.40.50.620:FF:000093">
    <property type="entry name" value="Glutamyl-Q tRNA(Asp) synthetase"/>
    <property type="match status" value="1"/>
</dbReference>
<evidence type="ECO:0000256" key="8">
    <source>
        <dbReference type="RuleBase" id="RU363037"/>
    </source>
</evidence>
<keyword evidence="5 7" id="KW-0067">ATP-binding</keyword>
<evidence type="ECO:0000256" key="4">
    <source>
        <dbReference type="ARBA" id="ARBA00022833"/>
    </source>
</evidence>
<dbReference type="RefSeq" id="WP_109014079.1">
    <property type="nucleotide sequence ID" value="NZ_BDOQ01000002.1"/>
</dbReference>
<evidence type="ECO:0000256" key="7">
    <source>
        <dbReference type="HAMAP-Rule" id="MF_01428"/>
    </source>
</evidence>
<feature type="short sequence motif" description="'HIGH' region" evidence="7">
    <location>
        <begin position="8"/>
        <end position="18"/>
    </location>
</feature>
<reference evidence="10 11" key="1">
    <citation type="journal article" date="2018" name="Environ. Microbiol.">
        <title>Isolation and genomic characterization of Novimethylophilus kurashikiensis gen. nov. sp. nov., a new lanthanide-dependent methylotrophic species of Methylophilaceae.</title>
        <authorList>
            <person name="Lv H."/>
            <person name="Sahin N."/>
            <person name="Tani A."/>
        </authorList>
    </citation>
    <scope>NUCLEOTIDE SEQUENCE [LARGE SCALE GENOMIC DNA]</scope>
    <source>
        <strain evidence="10 11">La2-4</strain>
    </source>
</reference>
<dbReference type="PRINTS" id="PR00987">
    <property type="entry name" value="TRNASYNTHGLU"/>
</dbReference>
<dbReference type="HAMAP" id="MF_01428">
    <property type="entry name" value="Glu_Q_tRNA_synth"/>
    <property type="match status" value="1"/>
</dbReference>
<evidence type="ECO:0000256" key="6">
    <source>
        <dbReference type="ARBA" id="ARBA00023146"/>
    </source>
</evidence>
<dbReference type="GO" id="GO:0005524">
    <property type="term" value="F:ATP binding"/>
    <property type="evidence" value="ECO:0007669"/>
    <property type="project" value="UniProtKB-KW"/>
</dbReference>
<keyword evidence="8" id="KW-0648">Protein biosynthesis</keyword>
<organism evidence="10 11">
    <name type="scientific">Novimethylophilus kurashikiensis</name>
    <dbReference type="NCBI Taxonomy" id="1825523"/>
    <lineage>
        <taxon>Bacteria</taxon>
        <taxon>Pseudomonadati</taxon>
        <taxon>Pseudomonadota</taxon>
        <taxon>Betaproteobacteria</taxon>
        <taxon>Nitrosomonadales</taxon>
        <taxon>Methylophilaceae</taxon>
        <taxon>Novimethylophilus</taxon>
    </lineage>
</organism>
<feature type="binding site" evidence="7">
    <location>
        <position position="121"/>
    </location>
    <ligand>
        <name>Zn(2+)</name>
        <dbReference type="ChEBI" id="CHEBI:29105"/>
    </ligand>
</feature>
<comment type="similarity">
    <text evidence="7">Belongs to the class-I aminoacyl-tRNA synthetase family. GluQ subfamily.</text>
</comment>
<dbReference type="PANTHER" id="PTHR43311:SF1">
    <property type="entry name" value="GLUTAMYL-Q TRNA(ASP) SYNTHETASE"/>
    <property type="match status" value="1"/>
</dbReference>
<proteinExistence type="inferred from homology"/>
<feature type="short sequence motif" description="'KMSKS' region" evidence="7">
    <location>
        <begin position="230"/>
        <end position="234"/>
    </location>
</feature>
<feature type="domain" description="Glutamyl/glutaminyl-tRNA synthetase class Ib catalytic" evidence="9">
    <location>
        <begin position="3"/>
        <end position="236"/>
    </location>
</feature>
<evidence type="ECO:0000256" key="2">
    <source>
        <dbReference type="ARBA" id="ARBA00022723"/>
    </source>
</evidence>
<evidence type="ECO:0000259" key="9">
    <source>
        <dbReference type="Pfam" id="PF00749"/>
    </source>
</evidence>
<dbReference type="GO" id="GO:0008270">
    <property type="term" value="F:zinc ion binding"/>
    <property type="evidence" value="ECO:0007669"/>
    <property type="project" value="UniProtKB-UniRule"/>
</dbReference>
<dbReference type="Pfam" id="PF00749">
    <property type="entry name" value="tRNA-synt_1c"/>
    <property type="match status" value="1"/>
</dbReference>
<keyword evidence="4 7" id="KW-0862">Zinc</keyword>
<dbReference type="NCBIfam" id="NF004313">
    <property type="entry name" value="PRK05710.1-2"/>
    <property type="match status" value="1"/>
</dbReference>
<dbReference type="EC" id="6.1.1.-" evidence="7"/>
<dbReference type="SUPFAM" id="SSF52374">
    <property type="entry name" value="Nucleotidylyl transferase"/>
    <property type="match status" value="1"/>
</dbReference>
<comment type="cofactor">
    <cofactor evidence="7">
        <name>Zn(2+)</name>
        <dbReference type="ChEBI" id="CHEBI:29105"/>
    </cofactor>
    <text evidence="7">Binds 1 zinc ion per subunit.</text>
</comment>
<dbReference type="NCBIfam" id="NF004314">
    <property type="entry name" value="PRK05710.1-3"/>
    <property type="match status" value="1"/>
</dbReference>
<dbReference type="InterPro" id="IPR022380">
    <property type="entry name" value="Glu-Q_tRNA(Asp)_Synthase"/>
</dbReference>
<feature type="binding site" evidence="7">
    <location>
        <position position="192"/>
    </location>
    <ligand>
        <name>L-glutamate</name>
        <dbReference type="ChEBI" id="CHEBI:29985"/>
    </ligand>
</feature>